<evidence type="ECO:0000313" key="3">
    <source>
        <dbReference type="Proteomes" id="UP000240322"/>
    </source>
</evidence>
<dbReference type="GO" id="GO:0005829">
    <property type="term" value="C:cytosol"/>
    <property type="evidence" value="ECO:0007669"/>
    <property type="project" value="TreeGrafter"/>
</dbReference>
<dbReference type="AlphaFoldDB" id="A0A2R6AXE0"/>
<evidence type="ECO:0000313" key="2">
    <source>
        <dbReference type="EMBL" id="PSN91036.1"/>
    </source>
</evidence>
<feature type="domain" description="Carbohydrate kinase PfkB" evidence="1">
    <location>
        <begin position="19"/>
        <end position="289"/>
    </location>
</feature>
<dbReference type="SUPFAM" id="SSF53613">
    <property type="entry name" value="Ribokinase-like"/>
    <property type="match status" value="1"/>
</dbReference>
<reference evidence="2 3" key="1">
    <citation type="submission" date="2017-04" db="EMBL/GenBank/DDBJ databases">
        <title>Novel microbial lineages endemic to geothermal iron-oxide mats fill important gaps in the evolutionary history of Archaea.</title>
        <authorList>
            <person name="Jay Z.J."/>
            <person name="Beam J.P."/>
            <person name="Dlakic M."/>
            <person name="Rusch D.B."/>
            <person name="Kozubal M.A."/>
            <person name="Inskeep W.P."/>
        </authorList>
    </citation>
    <scope>NUCLEOTIDE SEQUENCE [LARGE SCALE GENOMIC DNA]</scope>
    <source>
        <strain evidence="2">OSP_D</strain>
    </source>
</reference>
<dbReference type="Pfam" id="PF00294">
    <property type="entry name" value="PfkB"/>
    <property type="match status" value="1"/>
</dbReference>
<sequence length="341" mass="37445">MGVEADKLRSLVDGFNGKSVVVLGDLMLDHFVYTEPRKLSREAPVVVADYSSESYRPGGAANLAVILKRMGARVSLVGSVGMDEDADKLLGELKSSGVDISGVVTTGRKTCVKRRIYVGKRQYLRIDIEDRTPLEGPIADRVLAMFSQSLEGADLVLMSDHDKGTLTSSLIYQALELARTAGKCVVSRPKVEHVFDYTHTDSLVTTVREASEAVGVKILNDSSIRNLGFNMLTRIECGSVYLYDQNTSYLFEQSSVTYVPPLAKSPYHEVIGVRDVVTAAYGLAYVTSKNPLYASLISRAAESLYVEATNGARAQISEAHLRESISRFFEDGYSYRTVKVR</sequence>
<dbReference type="EMBL" id="NEXE01000037">
    <property type="protein sequence ID" value="PSN91036.1"/>
    <property type="molecule type" value="Genomic_DNA"/>
</dbReference>
<protein>
    <recommendedName>
        <fullName evidence="1">Carbohydrate kinase PfkB domain-containing protein</fullName>
    </recommendedName>
</protein>
<gene>
    <name evidence="2" type="ORF">B9Q03_05260</name>
</gene>
<comment type="caution">
    <text evidence="2">The sequence shown here is derived from an EMBL/GenBank/DDBJ whole genome shotgun (WGS) entry which is preliminary data.</text>
</comment>
<dbReference type="GO" id="GO:0033786">
    <property type="term" value="F:heptose-1-phosphate adenylyltransferase activity"/>
    <property type="evidence" value="ECO:0007669"/>
    <property type="project" value="TreeGrafter"/>
</dbReference>
<dbReference type="PANTHER" id="PTHR46969">
    <property type="entry name" value="BIFUNCTIONAL PROTEIN HLDE"/>
    <property type="match status" value="1"/>
</dbReference>
<dbReference type="PANTHER" id="PTHR46969:SF1">
    <property type="entry name" value="BIFUNCTIONAL PROTEIN HLDE"/>
    <property type="match status" value="1"/>
</dbReference>
<dbReference type="Proteomes" id="UP000240322">
    <property type="component" value="Unassembled WGS sequence"/>
</dbReference>
<dbReference type="InterPro" id="IPR011611">
    <property type="entry name" value="PfkB_dom"/>
</dbReference>
<proteinExistence type="predicted"/>
<evidence type="ECO:0000259" key="1">
    <source>
        <dbReference type="Pfam" id="PF00294"/>
    </source>
</evidence>
<dbReference type="InterPro" id="IPR029056">
    <property type="entry name" value="Ribokinase-like"/>
</dbReference>
<accession>A0A2R6AXE0</accession>
<dbReference type="GO" id="GO:0033785">
    <property type="term" value="F:heptose 7-phosphate kinase activity"/>
    <property type="evidence" value="ECO:0007669"/>
    <property type="project" value="TreeGrafter"/>
</dbReference>
<name>A0A2R6AXE0_9ARCH</name>
<organism evidence="2 3">
    <name type="scientific">Candidatus Marsarchaeota G2 archaeon OSP_D</name>
    <dbReference type="NCBI Taxonomy" id="1978157"/>
    <lineage>
        <taxon>Archaea</taxon>
        <taxon>Candidatus Marsarchaeota</taxon>
        <taxon>Candidatus Marsarchaeota group 2</taxon>
    </lineage>
</organism>
<dbReference type="Gene3D" id="3.40.1190.20">
    <property type="match status" value="1"/>
</dbReference>